<accession>A0A7S9QEF4</accession>
<feature type="transmembrane region" description="Helical" evidence="1">
    <location>
        <begin position="6"/>
        <end position="29"/>
    </location>
</feature>
<dbReference type="KEGG" id="poz:I0K15_05125"/>
<evidence type="ECO:0000313" key="3">
    <source>
        <dbReference type="Proteomes" id="UP000594800"/>
    </source>
</evidence>
<organism evidence="2 3">
    <name type="scientific">Pontivivens ytuae</name>
    <dbReference type="NCBI Taxonomy" id="2789856"/>
    <lineage>
        <taxon>Bacteria</taxon>
        <taxon>Pseudomonadati</taxon>
        <taxon>Pseudomonadota</taxon>
        <taxon>Alphaproteobacteria</taxon>
        <taxon>Rhodobacterales</taxon>
        <taxon>Paracoccaceae</taxon>
        <taxon>Pontivivens</taxon>
    </lineage>
</organism>
<keyword evidence="1" id="KW-1133">Transmembrane helix</keyword>
<keyword evidence="3" id="KW-1185">Reference proteome</keyword>
<keyword evidence="1" id="KW-0472">Membrane</keyword>
<feature type="transmembrane region" description="Helical" evidence="1">
    <location>
        <begin position="41"/>
        <end position="59"/>
    </location>
</feature>
<reference evidence="2 3" key="1">
    <citation type="submission" date="2020-11" db="EMBL/GenBank/DDBJ databases">
        <title>Description of Pontivivens ytuae sp. nov. isolated from deep sea sediment of Mariana Trench.</title>
        <authorList>
            <person name="Wang Z."/>
            <person name="Sun Q.-L."/>
            <person name="Xu X.-D."/>
            <person name="Tang Y.-Z."/>
            <person name="Zhang J."/>
        </authorList>
    </citation>
    <scope>NUCLEOTIDE SEQUENCE [LARGE SCALE GENOMIC DNA]</scope>
    <source>
        <strain evidence="2 3">MT2928</strain>
    </source>
</reference>
<dbReference type="AlphaFoldDB" id="A0A7S9QEF4"/>
<evidence type="ECO:0000256" key="1">
    <source>
        <dbReference type="SAM" id="Phobius"/>
    </source>
</evidence>
<evidence type="ECO:0008006" key="4">
    <source>
        <dbReference type="Google" id="ProtNLM"/>
    </source>
</evidence>
<gene>
    <name evidence="2" type="ORF">I0K15_05125</name>
</gene>
<evidence type="ECO:0000313" key="2">
    <source>
        <dbReference type="EMBL" id="QPH55131.1"/>
    </source>
</evidence>
<name>A0A7S9QEF4_9RHOB</name>
<dbReference type="InterPro" id="IPR009045">
    <property type="entry name" value="Zn_M74/Hedgehog-like"/>
</dbReference>
<dbReference type="Gene3D" id="3.30.1380.10">
    <property type="match status" value="1"/>
</dbReference>
<dbReference type="Proteomes" id="UP000594800">
    <property type="component" value="Chromosome"/>
</dbReference>
<proteinExistence type="predicted"/>
<keyword evidence="1" id="KW-0812">Transmembrane</keyword>
<dbReference type="RefSeq" id="WP_196104330.1">
    <property type="nucleotide sequence ID" value="NZ_CP064942.1"/>
</dbReference>
<sequence length="250" mass="26839">MFLIHVAFALVLTAATQVGGVAWLAGLIARGTGPARVLRHAAWFLGFYFGLSVLAWSAAAGFGRVPLPCGDGPVAVQPRALCAMNRHYAAPEVRDLLVAMAEGSGQPIRVLDAGFPLFDGFPLLPHLSHRDGHSVDLALAYEGVEGSPSPFGYWAFAGPRPGEPQPCAGGGGALRWDMDWLQGAIPDRPLDEAAQRDMLAWLAEEGPEHGLRRVLVEPHLPVRLGVESPLFRFQGCGAARHDDHLHLDIR</sequence>
<dbReference type="EMBL" id="CP064942">
    <property type="protein sequence ID" value="QPH55131.1"/>
    <property type="molecule type" value="Genomic_DNA"/>
</dbReference>
<protein>
    <recommendedName>
        <fullName evidence="4">Penicillin-insensitive murein endopeptidase</fullName>
    </recommendedName>
</protein>